<keyword evidence="2" id="KW-0732">Signal</keyword>
<feature type="compositionally biased region" description="Low complexity" evidence="1">
    <location>
        <begin position="39"/>
        <end position="49"/>
    </location>
</feature>
<accession>A0A8T4IJM8</accession>
<organism evidence="3 4">
    <name type="scientific">Streptomyces daliensis</name>
    <dbReference type="NCBI Taxonomy" id="299421"/>
    <lineage>
        <taxon>Bacteria</taxon>
        <taxon>Bacillati</taxon>
        <taxon>Actinomycetota</taxon>
        <taxon>Actinomycetes</taxon>
        <taxon>Kitasatosporales</taxon>
        <taxon>Streptomycetaceae</taxon>
        <taxon>Streptomyces</taxon>
    </lineage>
</organism>
<gene>
    <name evidence="3" type="ORF">KDA82_03280</name>
</gene>
<feature type="signal peptide" evidence="2">
    <location>
        <begin position="1"/>
        <end position="27"/>
    </location>
</feature>
<dbReference type="Proteomes" id="UP000675554">
    <property type="component" value="Unassembled WGS sequence"/>
</dbReference>
<sequence>MRTSARMTGAAVAVAAVGLLVSGCGSGGDDGGSGGGGSEAKPSAGASAGQGSQEPADDAPVTLSGVWTMKVDGEDFVLTIAGDGVTLLRDGKTCTGRATGGGDQQTLTLKCPGGIGEERTNGTVEKLEAKSLKVAWNGGDTDTYGKVADAPKTLPKDPKELEKLLPSGG</sequence>
<feature type="compositionally biased region" description="Gly residues" evidence="1">
    <location>
        <begin position="27"/>
        <end position="38"/>
    </location>
</feature>
<feature type="chain" id="PRO_5038560459" description="Lipoprotein" evidence="2">
    <location>
        <begin position="28"/>
        <end position="169"/>
    </location>
</feature>
<feature type="region of interest" description="Disordered" evidence="1">
    <location>
        <begin position="27"/>
        <end position="61"/>
    </location>
</feature>
<evidence type="ECO:0000256" key="1">
    <source>
        <dbReference type="SAM" id="MobiDB-lite"/>
    </source>
</evidence>
<keyword evidence="4" id="KW-1185">Reference proteome</keyword>
<comment type="caution">
    <text evidence="3">The sequence shown here is derived from an EMBL/GenBank/DDBJ whole genome shotgun (WGS) entry which is preliminary data.</text>
</comment>
<feature type="compositionally biased region" description="Basic and acidic residues" evidence="1">
    <location>
        <begin position="154"/>
        <end position="163"/>
    </location>
</feature>
<name>A0A8T4IJM8_9ACTN</name>
<evidence type="ECO:0000313" key="4">
    <source>
        <dbReference type="Proteomes" id="UP000675554"/>
    </source>
</evidence>
<evidence type="ECO:0008006" key="5">
    <source>
        <dbReference type="Google" id="ProtNLM"/>
    </source>
</evidence>
<protein>
    <recommendedName>
        <fullName evidence="5">Lipoprotein</fullName>
    </recommendedName>
</protein>
<dbReference type="EMBL" id="JAGSMN010000064">
    <property type="protein sequence ID" value="MBR7672075.1"/>
    <property type="molecule type" value="Genomic_DNA"/>
</dbReference>
<evidence type="ECO:0000256" key="2">
    <source>
        <dbReference type="SAM" id="SignalP"/>
    </source>
</evidence>
<reference evidence="3" key="1">
    <citation type="submission" date="2021-04" db="EMBL/GenBank/DDBJ databases">
        <title>Sequencing of actinobacteria type strains.</title>
        <authorList>
            <person name="Nguyen G.-S."/>
            <person name="Wentzel A."/>
        </authorList>
    </citation>
    <scope>NUCLEOTIDE SEQUENCE</scope>
    <source>
        <strain evidence="3">DSM 42095</strain>
    </source>
</reference>
<feature type="region of interest" description="Disordered" evidence="1">
    <location>
        <begin position="146"/>
        <end position="169"/>
    </location>
</feature>
<evidence type="ECO:0000313" key="3">
    <source>
        <dbReference type="EMBL" id="MBR7672075.1"/>
    </source>
</evidence>
<dbReference type="AlphaFoldDB" id="A0A8T4IJM8"/>
<dbReference type="PROSITE" id="PS51257">
    <property type="entry name" value="PROKAR_LIPOPROTEIN"/>
    <property type="match status" value="1"/>
</dbReference>
<proteinExistence type="predicted"/>